<organism evidence="1 2">
    <name type="scientific">Ixodes persulcatus</name>
    <name type="common">Taiga tick</name>
    <dbReference type="NCBI Taxonomy" id="34615"/>
    <lineage>
        <taxon>Eukaryota</taxon>
        <taxon>Metazoa</taxon>
        <taxon>Ecdysozoa</taxon>
        <taxon>Arthropoda</taxon>
        <taxon>Chelicerata</taxon>
        <taxon>Arachnida</taxon>
        <taxon>Acari</taxon>
        <taxon>Parasitiformes</taxon>
        <taxon>Ixodida</taxon>
        <taxon>Ixodoidea</taxon>
        <taxon>Ixodidae</taxon>
        <taxon>Ixodinae</taxon>
        <taxon>Ixodes</taxon>
    </lineage>
</organism>
<keyword evidence="2" id="KW-1185">Reference proteome</keyword>
<proteinExistence type="predicted"/>
<name>A0AC60PAD6_IXOPE</name>
<reference evidence="1 2" key="1">
    <citation type="journal article" date="2020" name="Cell">
        <title>Large-Scale Comparative Analyses of Tick Genomes Elucidate Their Genetic Diversity and Vector Capacities.</title>
        <authorList>
            <consortium name="Tick Genome and Microbiome Consortium (TIGMIC)"/>
            <person name="Jia N."/>
            <person name="Wang J."/>
            <person name="Shi W."/>
            <person name="Du L."/>
            <person name="Sun Y."/>
            <person name="Zhan W."/>
            <person name="Jiang J.F."/>
            <person name="Wang Q."/>
            <person name="Zhang B."/>
            <person name="Ji P."/>
            <person name="Bell-Sakyi L."/>
            <person name="Cui X.M."/>
            <person name="Yuan T.T."/>
            <person name="Jiang B.G."/>
            <person name="Yang W.F."/>
            <person name="Lam T.T."/>
            <person name="Chang Q.C."/>
            <person name="Ding S.J."/>
            <person name="Wang X.J."/>
            <person name="Zhu J.G."/>
            <person name="Ruan X.D."/>
            <person name="Zhao L."/>
            <person name="Wei J.T."/>
            <person name="Ye R.Z."/>
            <person name="Que T.C."/>
            <person name="Du C.H."/>
            <person name="Zhou Y.H."/>
            <person name="Cheng J.X."/>
            <person name="Dai P.F."/>
            <person name="Guo W.B."/>
            <person name="Han X.H."/>
            <person name="Huang E.J."/>
            <person name="Li L.F."/>
            <person name="Wei W."/>
            <person name="Gao Y.C."/>
            <person name="Liu J.Z."/>
            <person name="Shao H.Z."/>
            <person name="Wang X."/>
            <person name="Wang C.C."/>
            <person name="Yang T.C."/>
            <person name="Huo Q.B."/>
            <person name="Li W."/>
            <person name="Chen H.Y."/>
            <person name="Chen S.E."/>
            <person name="Zhou L.G."/>
            <person name="Ni X.B."/>
            <person name="Tian J.H."/>
            <person name="Sheng Y."/>
            <person name="Liu T."/>
            <person name="Pan Y.S."/>
            <person name="Xia L.Y."/>
            <person name="Li J."/>
            <person name="Zhao F."/>
            <person name="Cao W.C."/>
        </authorList>
    </citation>
    <scope>NUCLEOTIDE SEQUENCE [LARGE SCALE GENOMIC DNA]</scope>
    <source>
        <strain evidence="1">Iper-2018</strain>
    </source>
</reference>
<evidence type="ECO:0000313" key="1">
    <source>
        <dbReference type="EMBL" id="KAG0416221.1"/>
    </source>
</evidence>
<accession>A0AC60PAD6</accession>
<protein>
    <submittedName>
        <fullName evidence="1">Uncharacterized protein</fullName>
    </submittedName>
</protein>
<comment type="caution">
    <text evidence="1">The sequence shown here is derived from an EMBL/GenBank/DDBJ whole genome shotgun (WGS) entry which is preliminary data.</text>
</comment>
<dbReference type="EMBL" id="JABSTQ010010971">
    <property type="protein sequence ID" value="KAG0416221.1"/>
    <property type="molecule type" value="Genomic_DNA"/>
</dbReference>
<sequence>MTSPQEHDPLSVSTVNIKLPPFWTSDPELWFIQVESQFAARRIMADLTKYHHVVSSLPPATACEIHDFLFAPPAEDAYKTLKETLIRRVTPSEPQRFQQLLRETELGDRAPSQLLRQMQQLLGTRTTDLDSIMLRELFLQRLPANVRMVLISAGEANLPKLAQLADRLMAVPSSSVSAVQAEPATSDQLQDIRDEIWRLAVTVAALQESVSHPSNQSTKPRPQQQQKVCWYHRKYGNAARNCVPPCEHSSGTGRLYKEDPADDLLGRASIGIAHSPSLYLQILFLIITPASEEALPSTSGDA</sequence>
<dbReference type="Proteomes" id="UP000805193">
    <property type="component" value="Unassembled WGS sequence"/>
</dbReference>
<evidence type="ECO:0000313" key="2">
    <source>
        <dbReference type="Proteomes" id="UP000805193"/>
    </source>
</evidence>
<gene>
    <name evidence="1" type="ORF">HPB47_006601</name>
</gene>